<evidence type="ECO:0000256" key="2">
    <source>
        <dbReference type="ARBA" id="ARBA00022490"/>
    </source>
</evidence>
<dbReference type="GO" id="GO:0005737">
    <property type="term" value="C:cytoplasm"/>
    <property type="evidence" value="ECO:0007669"/>
    <property type="project" value="UniProtKB-SubCell"/>
</dbReference>
<proteinExistence type="predicted"/>
<sequence length="325" mass="36572">MRECTAWVRVEGVLEKLGEVEGDGMVLVVRDDTLLHKLHTHLHTLLLRAKVGGQEWGQREALLRFVQAALDPPVVANASNSASVALALRVLASLVAVENDFATLEDCKALALFLVSLPRVRGEPSLASPALSLATALMDHPDGLLWLVKNGIWEKMLLPGLRSPSIFVQREGVNAIVAFMLNLRDTQHFEGLVKDLYLLSDKFCEMRSHMENGAEAEEIRQTNIRVLNVFKELYWQTLGKSSVYSKMHSIEDINVRLLSTLQHKLPQSSVTSFTDLLILNLLHKFQEKLMIYGIPEQFLLDSLCSDMITLTRMLLERGYIEAFVR</sequence>
<organism evidence="3 4">
    <name type="scientific">Chionoecetes opilio</name>
    <name type="common">Atlantic snow crab</name>
    <name type="synonym">Cancer opilio</name>
    <dbReference type="NCBI Taxonomy" id="41210"/>
    <lineage>
        <taxon>Eukaryota</taxon>
        <taxon>Metazoa</taxon>
        <taxon>Ecdysozoa</taxon>
        <taxon>Arthropoda</taxon>
        <taxon>Crustacea</taxon>
        <taxon>Multicrustacea</taxon>
        <taxon>Malacostraca</taxon>
        <taxon>Eumalacostraca</taxon>
        <taxon>Eucarida</taxon>
        <taxon>Decapoda</taxon>
        <taxon>Pleocyemata</taxon>
        <taxon>Brachyura</taxon>
        <taxon>Eubrachyura</taxon>
        <taxon>Majoidea</taxon>
        <taxon>Majidae</taxon>
        <taxon>Chionoecetes</taxon>
    </lineage>
</organism>
<dbReference type="OrthoDB" id="6342121at2759"/>
<dbReference type="EMBL" id="JACEEZ010016946">
    <property type="protein sequence ID" value="KAG0717889.1"/>
    <property type="molecule type" value="Genomic_DNA"/>
</dbReference>
<keyword evidence="2" id="KW-0963">Cytoplasm</keyword>
<keyword evidence="4" id="KW-1185">Reference proteome</keyword>
<dbReference type="GO" id="GO:0005634">
    <property type="term" value="C:nucleus"/>
    <property type="evidence" value="ECO:0007669"/>
    <property type="project" value="TreeGrafter"/>
</dbReference>
<dbReference type="PANTHER" id="PTHR21331:SF2">
    <property type="entry name" value="BRCA1-ASSOCIATED ATM ACTIVATOR 1"/>
    <property type="match status" value="1"/>
</dbReference>
<reference evidence="3" key="1">
    <citation type="submission" date="2020-07" db="EMBL/GenBank/DDBJ databases">
        <title>The High-quality genome of the commercially important snow crab, Chionoecetes opilio.</title>
        <authorList>
            <person name="Jeong J.-H."/>
            <person name="Ryu S."/>
        </authorList>
    </citation>
    <scope>NUCLEOTIDE SEQUENCE</scope>
    <source>
        <strain evidence="3">MADBK_172401_WGS</strain>
        <tissue evidence="3">Digestive gland</tissue>
    </source>
</reference>
<dbReference type="GO" id="GO:0008283">
    <property type="term" value="P:cell population proliferation"/>
    <property type="evidence" value="ECO:0007669"/>
    <property type="project" value="InterPro"/>
</dbReference>
<accession>A0A8J5CPI5</accession>
<evidence type="ECO:0000313" key="3">
    <source>
        <dbReference type="EMBL" id="KAG0717889.1"/>
    </source>
</evidence>
<dbReference type="AlphaFoldDB" id="A0A8J5CPI5"/>
<comment type="subcellular location">
    <subcellularLocation>
        <location evidence="1">Cytoplasm</location>
    </subcellularLocation>
</comment>
<dbReference type="GO" id="GO:0006974">
    <property type="term" value="P:DNA damage response"/>
    <property type="evidence" value="ECO:0007669"/>
    <property type="project" value="InterPro"/>
</dbReference>
<dbReference type="Proteomes" id="UP000770661">
    <property type="component" value="Unassembled WGS sequence"/>
</dbReference>
<gene>
    <name evidence="3" type="ORF">GWK47_053536</name>
</gene>
<protein>
    <submittedName>
        <fullName evidence="3">Uncharacterized protein</fullName>
    </submittedName>
</protein>
<dbReference type="PANTHER" id="PTHR21331">
    <property type="entry name" value="BRCA1-ASSOCIATED ATM ACTIVATOR 1"/>
    <property type="match status" value="1"/>
</dbReference>
<comment type="caution">
    <text evidence="3">The sequence shown here is derived from an EMBL/GenBank/DDBJ whole genome shotgun (WGS) entry which is preliminary data.</text>
</comment>
<evidence type="ECO:0000256" key="1">
    <source>
        <dbReference type="ARBA" id="ARBA00004496"/>
    </source>
</evidence>
<name>A0A8J5CPI5_CHIOP</name>
<dbReference type="InterPro" id="IPR038904">
    <property type="entry name" value="BRAT1"/>
</dbReference>
<evidence type="ECO:0000313" key="4">
    <source>
        <dbReference type="Proteomes" id="UP000770661"/>
    </source>
</evidence>